<organism evidence="8 9">
    <name type="scientific">Sulfoacidibacillus ferrooxidans</name>
    <dbReference type="NCBI Taxonomy" id="2005001"/>
    <lineage>
        <taxon>Bacteria</taxon>
        <taxon>Bacillati</taxon>
        <taxon>Bacillota</taxon>
        <taxon>Bacilli</taxon>
        <taxon>Bacillales</taxon>
        <taxon>Alicyclobacillaceae</taxon>
        <taxon>Sulfoacidibacillus</taxon>
    </lineage>
</organism>
<dbReference type="EMBL" id="JALBUF010000007">
    <property type="protein sequence ID" value="MCI0183975.1"/>
    <property type="molecule type" value="Genomic_DNA"/>
</dbReference>
<evidence type="ECO:0000256" key="4">
    <source>
        <dbReference type="ARBA" id="ARBA00022801"/>
    </source>
</evidence>
<evidence type="ECO:0000256" key="5">
    <source>
        <dbReference type="ARBA" id="ARBA00022842"/>
    </source>
</evidence>
<dbReference type="PANTHER" id="PTHR20854">
    <property type="entry name" value="INOSITOL MONOPHOSPHATASE"/>
    <property type="match status" value="1"/>
</dbReference>
<evidence type="ECO:0000256" key="1">
    <source>
        <dbReference type="ARBA" id="ARBA00001033"/>
    </source>
</evidence>
<dbReference type="PROSITE" id="PS00630">
    <property type="entry name" value="IMP_2"/>
    <property type="match status" value="1"/>
</dbReference>
<dbReference type="AlphaFoldDB" id="A0A9X1VA11"/>
<dbReference type="InterPro" id="IPR033942">
    <property type="entry name" value="IMPase"/>
</dbReference>
<dbReference type="RefSeq" id="WP_241715033.1">
    <property type="nucleotide sequence ID" value="NZ_JALBUF010000007.1"/>
</dbReference>
<comment type="caution">
    <text evidence="8">The sequence shown here is derived from an EMBL/GenBank/DDBJ whole genome shotgun (WGS) entry which is preliminary data.</text>
</comment>
<keyword evidence="3 6" id="KW-0479">Metal-binding</keyword>
<feature type="binding site" evidence="6">
    <location>
        <position position="102"/>
    </location>
    <ligand>
        <name>Mg(2+)</name>
        <dbReference type="ChEBI" id="CHEBI:18420"/>
        <label>1</label>
        <note>catalytic</note>
    </ligand>
</feature>
<evidence type="ECO:0000313" key="9">
    <source>
        <dbReference type="Proteomes" id="UP001139263"/>
    </source>
</evidence>
<dbReference type="SUPFAM" id="SSF56655">
    <property type="entry name" value="Carbohydrate phosphatase"/>
    <property type="match status" value="1"/>
</dbReference>
<comment type="catalytic activity">
    <reaction evidence="1 7">
        <text>a myo-inositol phosphate + H2O = myo-inositol + phosphate</text>
        <dbReference type="Rhea" id="RHEA:24056"/>
        <dbReference type="ChEBI" id="CHEBI:15377"/>
        <dbReference type="ChEBI" id="CHEBI:17268"/>
        <dbReference type="ChEBI" id="CHEBI:43474"/>
        <dbReference type="ChEBI" id="CHEBI:84139"/>
        <dbReference type="EC" id="3.1.3.25"/>
    </reaction>
</comment>
<evidence type="ECO:0000313" key="8">
    <source>
        <dbReference type="EMBL" id="MCI0183975.1"/>
    </source>
</evidence>
<dbReference type="InterPro" id="IPR000760">
    <property type="entry name" value="Inositol_monophosphatase-like"/>
</dbReference>
<keyword evidence="4 7" id="KW-0378">Hydrolase</keyword>
<dbReference type="PANTHER" id="PTHR20854:SF4">
    <property type="entry name" value="INOSITOL-1-MONOPHOSPHATASE-RELATED"/>
    <property type="match status" value="1"/>
</dbReference>
<name>A0A9X1VA11_9BACL</name>
<dbReference type="GO" id="GO:0006020">
    <property type="term" value="P:inositol metabolic process"/>
    <property type="evidence" value="ECO:0007669"/>
    <property type="project" value="TreeGrafter"/>
</dbReference>
<dbReference type="GO" id="GO:0007165">
    <property type="term" value="P:signal transduction"/>
    <property type="evidence" value="ECO:0007669"/>
    <property type="project" value="TreeGrafter"/>
</dbReference>
<feature type="binding site" evidence="6">
    <location>
        <position position="99"/>
    </location>
    <ligand>
        <name>Mg(2+)</name>
        <dbReference type="ChEBI" id="CHEBI:18420"/>
        <label>1</label>
        <note>catalytic</note>
    </ligand>
</feature>
<dbReference type="GO" id="GO:0008934">
    <property type="term" value="F:inositol monophosphate 1-phosphatase activity"/>
    <property type="evidence" value="ECO:0007669"/>
    <property type="project" value="InterPro"/>
</dbReference>
<dbReference type="FunFam" id="3.30.540.10:FF:000003">
    <property type="entry name" value="Inositol-1-monophosphatase"/>
    <property type="match status" value="1"/>
</dbReference>
<dbReference type="GO" id="GO:0046872">
    <property type="term" value="F:metal ion binding"/>
    <property type="evidence" value="ECO:0007669"/>
    <property type="project" value="UniProtKB-KW"/>
</dbReference>
<dbReference type="CDD" id="cd01639">
    <property type="entry name" value="IMPase"/>
    <property type="match status" value="1"/>
</dbReference>
<evidence type="ECO:0000256" key="6">
    <source>
        <dbReference type="PIRSR" id="PIRSR600760-2"/>
    </source>
</evidence>
<accession>A0A9X1VA11</accession>
<comment type="cofactor">
    <cofactor evidence="2 6 7">
        <name>Mg(2+)</name>
        <dbReference type="ChEBI" id="CHEBI:18420"/>
    </cofactor>
</comment>
<evidence type="ECO:0000256" key="3">
    <source>
        <dbReference type="ARBA" id="ARBA00022723"/>
    </source>
</evidence>
<dbReference type="Gene3D" id="3.30.540.10">
    <property type="entry name" value="Fructose-1,6-Bisphosphatase, subunit A, domain 1"/>
    <property type="match status" value="1"/>
</dbReference>
<feature type="binding site" evidence="6">
    <location>
        <position position="257"/>
    </location>
    <ligand>
        <name>Mg(2+)</name>
        <dbReference type="ChEBI" id="CHEBI:18420"/>
        <label>1</label>
        <note>catalytic</note>
    </ligand>
</feature>
<feature type="binding site" evidence="6">
    <location>
        <position position="72"/>
    </location>
    <ligand>
        <name>Mg(2+)</name>
        <dbReference type="ChEBI" id="CHEBI:18420"/>
        <label>1</label>
        <note>catalytic</note>
    </ligand>
</feature>
<dbReference type="GO" id="GO:0046854">
    <property type="term" value="P:phosphatidylinositol phosphate biosynthetic process"/>
    <property type="evidence" value="ECO:0007669"/>
    <property type="project" value="InterPro"/>
</dbReference>
<dbReference type="PRINTS" id="PR00377">
    <property type="entry name" value="IMPHPHTASES"/>
</dbReference>
<dbReference type="EC" id="3.1.3.25" evidence="7"/>
<dbReference type="Pfam" id="PF00459">
    <property type="entry name" value="Inositol_P"/>
    <property type="match status" value="1"/>
</dbReference>
<proteinExistence type="inferred from homology"/>
<sequence length="305" mass="33243">MLSDLPKYELLSVAIRAAIEAGDHFRERVDSSKQVKMKTSFADVVTEVDSQCEAIIYKHIRATYPHHVLLGEEQVAPGSSASIEAINAVSEEEHLWIIDPLDGTTNFVQHMRLSVVSIAYAHKGKVMLGVIYDPYHDEVFLAYKGRGAYRTSSREAQIWCDLQIADHKEKSVVIEHTNSFLPWETLQVSKRQEIEKAILATGFPARGGIGSERTDAGLKIVAAAGNLRAIGSAALHLAWIAAGRVDGYWEYDLNAWDIAAGILIVQEAGGQAGAIGSGIDGLRVRDVLATGTATLSHMLNTLLLI</sequence>
<comment type="similarity">
    <text evidence="7">Belongs to the inositol monophosphatase superfamily.</text>
</comment>
<gene>
    <name evidence="8" type="primary">suhB_2</name>
    <name evidence="8" type="ORF">MM817_02267</name>
</gene>
<feature type="binding site" evidence="6">
    <location>
        <position position="101"/>
    </location>
    <ligand>
        <name>Mg(2+)</name>
        <dbReference type="ChEBI" id="CHEBI:18420"/>
        <label>1</label>
        <note>catalytic</note>
    </ligand>
</feature>
<evidence type="ECO:0000256" key="7">
    <source>
        <dbReference type="RuleBase" id="RU364068"/>
    </source>
</evidence>
<dbReference type="Proteomes" id="UP001139263">
    <property type="component" value="Unassembled WGS sequence"/>
</dbReference>
<keyword evidence="5 6" id="KW-0460">Magnesium</keyword>
<protein>
    <recommendedName>
        <fullName evidence="7">Inositol-1-monophosphatase</fullName>
        <ecNumber evidence="7">3.1.3.25</ecNumber>
    </recommendedName>
</protein>
<dbReference type="Gene3D" id="3.40.190.80">
    <property type="match status" value="1"/>
</dbReference>
<dbReference type="InterPro" id="IPR020550">
    <property type="entry name" value="Inositol_monophosphatase_CS"/>
</dbReference>
<reference evidence="8" key="1">
    <citation type="submission" date="2022-03" db="EMBL/GenBank/DDBJ databases">
        <title>Draft Genome Sequence of Firmicute Strain S0AB, a Heterotrophic Iron/Sulfur-Oxidizing Extreme Acidophile.</title>
        <authorList>
            <person name="Vergara E."/>
            <person name="Pakostova E."/>
            <person name="Johnson D.B."/>
            <person name="Holmes D.S."/>
        </authorList>
    </citation>
    <scope>NUCLEOTIDE SEQUENCE</scope>
    <source>
        <strain evidence="8">S0AB</strain>
    </source>
</reference>
<keyword evidence="9" id="KW-1185">Reference proteome</keyword>
<evidence type="ECO:0000256" key="2">
    <source>
        <dbReference type="ARBA" id="ARBA00001946"/>
    </source>
</evidence>